<evidence type="ECO:0000256" key="4">
    <source>
        <dbReference type="ARBA" id="ARBA00022759"/>
    </source>
</evidence>
<dbReference type="Pfam" id="PF08284">
    <property type="entry name" value="RVP_2"/>
    <property type="match status" value="1"/>
</dbReference>
<dbReference type="GO" id="GO:0008270">
    <property type="term" value="F:zinc ion binding"/>
    <property type="evidence" value="ECO:0007669"/>
    <property type="project" value="UniProtKB-KW"/>
</dbReference>
<dbReference type="CDD" id="cd09274">
    <property type="entry name" value="RNase_HI_RT_Ty3"/>
    <property type="match status" value="1"/>
</dbReference>
<evidence type="ECO:0000313" key="10">
    <source>
        <dbReference type="EMBL" id="GEV69406.1"/>
    </source>
</evidence>
<gene>
    <name evidence="10" type="ORF">Tci_141383</name>
</gene>
<keyword evidence="4" id="KW-0255">Endonuclease</keyword>
<feature type="compositionally biased region" description="Low complexity" evidence="8">
    <location>
        <begin position="1"/>
        <end position="25"/>
    </location>
</feature>
<evidence type="ECO:0000259" key="9">
    <source>
        <dbReference type="PROSITE" id="PS50158"/>
    </source>
</evidence>
<dbReference type="InterPro" id="IPR043502">
    <property type="entry name" value="DNA/RNA_pol_sf"/>
</dbReference>
<comment type="caution">
    <text evidence="10">The sequence shown here is derived from an EMBL/GenBank/DDBJ whole genome shotgun (WGS) entry which is preliminary data.</text>
</comment>
<dbReference type="GO" id="GO:0003676">
    <property type="term" value="F:nucleic acid binding"/>
    <property type="evidence" value="ECO:0007669"/>
    <property type="project" value="InterPro"/>
</dbReference>
<reference evidence="10" key="1">
    <citation type="journal article" date="2019" name="Sci. Rep.">
        <title>Draft genome of Tanacetum cinerariifolium, the natural source of mosquito coil.</title>
        <authorList>
            <person name="Yamashiro T."/>
            <person name="Shiraishi A."/>
            <person name="Satake H."/>
            <person name="Nakayama K."/>
        </authorList>
    </citation>
    <scope>NUCLEOTIDE SEQUENCE</scope>
</reference>
<dbReference type="InterPro" id="IPR021109">
    <property type="entry name" value="Peptidase_aspartic_dom_sf"/>
</dbReference>
<dbReference type="GO" id="GO:0016787">
    <property type="term" value="F:hydrolase activity"/>
    <property type="evidence" value="ECO:0007669"/>
    <property type="project" value="UniProtKB-KW"/>
</dbReference>
<proteinExistence type="predicted"/>
<dbReference type="PANTHER" id="PTHR34072:SF52">
    <property type="entry name" value="RIBONUCLEASE H"/>
    <property type="match status" value="1"/>
</dbReference>
<accession>A0A699GPP2</accession>
<feature type="compositionally biased region" description="Gly residues" evidence="8">
    <location>
        <begin position="609"/>
        <end position="622"/>
    </location>
</feature>
<feature type="compositionally biased region" description="Polar residues" evidence="8">
    <location>
        <begin position="380"/>
        <end position="390"/>
    </location>
</feature>
<dbReference type="EMBL" id="BKCJ010031286">
    <property type="protein sequence ID" value="GEV69406.1"/>
    <property type="molecule type" value="Genomic_DNA"/>
</dbReference>
<dbReference type="Gene3D" id="2.40.70.10">
    <property type="entry name" value="Acid Proteases"/>
    <property type="match status" value="1"/>
</dbReference>
<evidence type="ECO:0000256" key="3">
    <source>
        <dbReference type="ARBA" id="ARBA00022722"/>
    </source>
</evidence>
<dbReference type="SUPFAM" id="SSF50630">
    <property type="entry name" value="Acid proteases"/>
    <property type="match status" value="1"/>
</dbReference>
<protein>
    <submittedName>
        <fullName evidence="10">Putative reverse transcriptase domain-containing protein</fullName>
    </submittedName>
</protein>
<evidence type="ECO:0000256" key="8">
    <source>
        <dbReference type="SAM" id="MobiDB-lite"/>
    </source>
</evidence>
<keyword evidence="1" id="KW-0808">Transferase</keyword>
<evidence type="ECO:0000256" key="7">
    <source>
        <dbReference type="PROSITE-ProRule" id="PRU00047"/>
    </source>
</evidence>
<dbReference type="InterPro" id="IPR001878">
    <property type="entry name" value="Znf_CCHC"/>
</dbReference>
<evidence type="ECO:0000256" key="6">
    <source>
        <dbReference type="ARBA" id="ARBA00022918"/>
    </source>
</evidence>
<dbReference type="Pfam" id="PF03732">
    <property type="entry name" value="Retrotrans_gag"/>
    <property type="match status" value="1"/>
</dbReference>
<dbReference type="CDD" id="cd00303">
    <property type="entry name" value="retropepsin_like"/>
    <property type="match status" value="1"/>
</dbReference>
<keyword evidence="7" id="KW-0863">Zinc-finger</keyword>
<sequence>MAKAFTLNNTTLTNNNQRSSSNPSNMQIPQPDMNMDQDRQMLMVEDNIVENMNGLSVVLEIENQYVNGNVVPAPAEGNGNGINGNPIRLLKRKKQQASTSGTQSDKAPVYDADGSTEYTELLEPIPEPHQVSQNDSNVISEVSSVEQGGRTVEQHLTNVKESRVLKPPSSSRSKLYSVTPLPKSKVFPKVGESNALSKSVTLNLAHSSHESTVVNNERVISLGIFRINHFKASRVDKFVPNKHVKASVRTKPITISQPHVITKKDVNSITNGFSIKNVESTTRTRRPQFRNNYTNDKVPSKSKSSCLSNKLEKIEENYRSLQSSDYLDHTSSECNNIKHAIRNEKSKVICAICKQCLITANHDECVLQYANGMKFRKKNQSANVSKSANQNKHKANVKKSKKSESKESLASPSKPGSFLSQNRRDLPRNTLLDIVEVLESDTKLRERHASPTTSTLEIPTAPILPAPSVIVSPSSEFPLALVDIEADAIVVEVAVDRDVEAGIDACTSMEVDVRIDVEDEVESNDRSTMKVRVDMDAGINIPDGMLIPDTVERLEQNMTITRSGMTPKAIEELINRRVKEALATYEVTHAANAFEAENQSQNSSDGDNRNGGNGNGDNGNGGNEMVEMEMVEMRIQMKMKENSHKRTIGTDVAFTMSWRELMKLIAEVYCLRNEVQKIESKLWNLTVKNNDLAAYTQRFQELTMLCTRMVPEEEVELRGCNSIGQQFDGSKVEGYAVKNTENKRRLEVNQRDNRRQQPLFKRPNVGGHTMARAYTAGNNERRPYNGPLPLCNKWSSSELEVVTCFECGRQGNYRSDCLKLKDQNYGNKAGNKNGVEEEGGKAYVLGEGEVNLDLNIVKGTFLLNNHYAFVLFNSGADRSFVSSTFSTLLDIIPDTLNISYAVELADERVFETNTVLRGCTLGLLGHPFNVDLMPVELGSFDVIIGMDWLANHHAVIICDEKIVQIPYGDEVLIVQGDRGAIGEKSKLSIISCTKTQKSGILIVKAKVCSAPILALPEGSENFVVYYGASRKGLGAVLIQREKVIAYSSRQLKIHKKNYTTHDLEHKMVVFALKMWRHYLYDTKCVMFPDHKSLQHILDKKELNMIQRRWLELLSDYDCEIRYHPGKANVVADALS</sequence>
<feature type="compositionally biased region" description="Basic residues" evidence="8">
    <location>
        <begin position="391"/>
        <end position="401"/>
    </location>
</feature>
<feature type="domain" description="CCHC-type" evidence="9">
    <location>
        <begin position="804"/>
        <end position="817"/>
    </location>
</feature>
<organism evidence="10">
    <name type="scientific">Tanacetum cinerariifolium</name>
    <name type="common">Dalmatian daisy</name>
    <name type="synonym">Chrysanthemum cinerariifolium</name>
    <dbReference type="NCBI Taxonomy" id="118510"/>
    <lineage>
        <taxon>Eukaryota</taxon>
        <taxon>Viridiplantae</taxon>
        <taxon>Streptophyta</taxon>
        <taxon>Embryophyta</taxon>
        <taxon>Tracheophyta</taxon>
        <taxon>Spermatophyta</taxon>
        <taxon>Magnoliopsida</taxon>
        <taxon>eudicotyledons</taxon>
        <taxon>Gunneridae</taxon>
        <taxon>Pentapetalae</taxon>
        <taxon>asterids</taxon>
        <taxon>campanulids</taxon>
        <taxon>Asterales</taxon>
        <taxon>Asteraceae</taxon>
        <taxon>Asteroideae</taxon>
        <taxon>Anthemideae</taxon>
        <taxon>Anthemidinae</taxon>
        <taxon>Tanacetum</taxon>
    </lineage>
</organism>
<keyword evidence="7" id="KW-0479">Metal-binding</keyword>
<dbReference type="GO" id="GO:0004519">
    <property type="term" value="F:endonuclease activity"/>
    <property type="evidence" value="ECO:0007669"/>
    <property type="project" value="UniProtKB-KW"/>
</dbReference>
<feature type="region of interest" description="Disordered" evidence="8">
    <location>
        <begin position="91"/>
        <end position="111"/>
    </location>
</feature>
<dbReference type="PROSITE" id="PS50158">
    <property type="entry name" value="ZF_CCHC"/>
    <property type="match status" value="1"/>
</dbReference>
<feature type="region of interest" description="Disordered" evidence="8">
    <location>
        <begin position="593"/>
        <end position="623"/>
    </location>
</feature>
<evidence type="ECO:0000256" key="1">
    <source>
        <dbReference type="ARBA" id="ARBA00022679"/>
    </source>
</evidence>
<dbReference type="InterPro" id="IPR005162">
    <property type="entry name" value="Retrotrans_gag_dom"/>
</dbReference>
<keyword evidence="5" id="KW-0378">Hydrolase</keyword>
<feature type="compositionally biased region" description="Polar residues" evidence="8">
    <location>
        <begin position="96"/>
        <end position="105"/>
    </location>
</feature>
<keyword evidence="3" id="KW-0540">Nuclease</keyword>
<feature type="region of interest" description="Disordered" evidence="8">
    <location>
        <begin position="1"/>
        <end position="33"/>
    </location>
</feature>
<dbReference type="Pfam" id="PF17917">
    <property type="entry name" value="RT_RNaseH"/>
    <property type="match status" value="1"/>
</dbReference>
<dbReference type="GO" id="GO:0003964">
    <property type="term" value="F:RNA-directed DNA polymerase activity"/>
    <property type="evidence" value="ECO:0007669"/>
    <property type="project" value="UniProtKB-KW"/>
</dbReference>
<feature type="region of interest" description="Disordered" evidence="8">
    <location>
        <begin position="380"/>
        <end position="423"/>
    </location>
</feature>
<dbReference type="InterPro" id="IPR041373">
    <property type="entry name" value="RT_RNaseH"/>
</dbReference>
<evidence type="ECO:0000256" key="2">
    <source>
        <dbReference type="ARBA" id="ARBA00022695"/>
    </source>
</evidence>
<keyword evidence="7" id="KW-0862">Zinc</keyword>
<keyword evidence="2" id="KW-0548">Nucleotidyltransferase</keyword>
<keyword evidence="6 10" id="KW-0695">RNA-directed DNA polymerase</keyword>
<evidence type="ECO:0000256" key="5">
    <source>
        <dbReference type="ARBA" id="ARBA00022801"/>
    </source>
</evidence>
<feature type="region of interest" description="Disordered" evidence="8">
    <location>
        <begin position="280"/>
        <end position="301"/>
    </location>
</feature>
<dbReference type="PANTHER" id="PTHR34072">
    <property type="entry name" value="ENZYMATIC POLYPROTEIN-RELATED"/>
    <property type="match status" value="1"/>
</dbReference>
<dbReference type="SUPFAM" id="SSF56672">
    <property type="entry name" value="DNA/RNA polymerases"/>
    <property type="match status" value="1"/>
</dbReference>
<dbReference type="AlphaFoldDB" id="A0A699GPP2"/>
<name>A0A699GPP2_TANCI</name>